<dbReference type="EMBL" id="LBXO01000026">
    <property type="protein sequence ID" value="KKR32678.1"/>
    <property type="molecule type" value="Genomic_DNA"/>
</dbReference>
<dbReference type="AlphaFoldDB" id="A0A0G0PXQ7"/>
<name>A0A0G0PXQ7_9BACT</name>
<keyword evidence="1" id="KW-0812">Transmembrane</keyword>
<proteinExistence type="predicted"/>
<comment type="caution">
    <text evidence="3">The sequence shown here is derived from an EMBL/GenBank/DDBJ whole genome shotgun (WGS) entry which is preliminary data.</text>
</comment>
<accession>A0A0G0PXQ7</accession>
<evidence type="ECO:0000256" key="1">
    <source>
        <dbReference type="SAM" id="Phobius"/>
    </source>
</evidence>
<protein>
    <recommendedName>
        <fullName evidence="2">PEGA domain-containing protein</fullName>
    </recommendedName>
</protein>
<evidence type="ECO:0000313" key="4">
    <source>
        <dbReference type="Proteomes" id="UP000034137"/>
    </source>
</evidence>
<reference evidence="3 4" key="1">
    <citation type="journal article" date="2015" name="Nature">
        <title>rRNA introns, odd ribosomes, and small enigmatic genomes across a large radiation of phyla.</title>
        <authorList>
            <person name="Brown C.T."/>
            <person name="Hug L.A."/>
            <person name="Thomas B.C."/>
            <person name="Sharon I."/>
            <person name="Castelle C.J."/>
            <person name="Singh A."/>
            <person name="Wilkins M.J."/>
            <person name="Williams K.H."/>
            <person name="Banfield J.F."/>
        </authorList>
    </citation>
    <scope>NUCLEOTIDE SEQUENCE [LARGE SCALE GENOMIC DNA]</scope>
</reference>
<gene>
    <name evidence="3" type="ORF">UT64_C0026G0020</name>
</gene>
<evidence type="ECO:0000313" key="3">
    <source>
        <dbReference type="EMBL" id="KKR32678.1"/>
    </source>
</evidence>
<keyword evidence="1" id="KW-0472">Membrane</keyword>
<evidence type="ECO:0000259" key="2">
    <source>
        <dbReference type="Pfam" id="PF08308"/>
    </source>
</evidence>
<dbReference type="Pfam" id="PF08308">
    <property type="entry name" value="PEGA"/>
    <property type="match status" value="1"/>
</dbReference>
<sequence>MTLTTRRFLYITFILSFLIITPLVILYANGYTFSLNKKSIVKTGMLVLNTKPESANIYLNGVPEETFLGSYFGKRIKVTTPAKIKNIIPGEYLVRVELENY</sequence>
<keyword evidence="1" id="KW-1133">Transmembrane helix</keyword>
<dbReference type="InterPro" id="IPR013229">
    <property type="entry name" value="PEGA"/>
</dbReference>
<feature type="transmembrane region" description="Helical" evidence="1">
    <location>
        <begin position="7"/>
        <end position="28"/>
    </location>
</feature>
<feature type="domain" description="PEGA" evidence="2">
    <location>
        <begin position="44"/>
        <end position="101"/>
    </location>
</feature>
<organism evidence="3 4">
    <name type="scientific">Candidatus Falkowbacteria bacterium GW2011_GWF2_39_8</name>
    <dbReference type="NCBI Taxonomy" id="1618642"/>
    <lineage>
        <taxon>Bacteria</taxon>
        <taxon>Candidatus Falkowiibacteriota</taxon>
    </lineage>
</organism>
<dbReference type="Proteomes" id="UP000034137">
    <property type="component" value="Unassembled WGS sequence"/>
</dbReference>